<dbReference type="Proteomes" id="UP000046680">
    <property type="component" value="Unassembled WGS sequence"/>
</dbReference>
<evidence type="ECO:0000313" key="4">
    <source>
        <dbReference type="Proteomes" id="UP000038802"/>
    </source>
</evidence>
<dbReference type="EMBL" id="CSAE01000838">
    <property type="protein sequence ID" value="COW98779.1"/>
    <property type="molecule type" value="Genomic_DNA"/>
</dbReference>
<dbReference type="AlphaFoldDB" id="A0A0U0SRC3"/>
<reference evidence="3" key="1">
    <citation type="submission" date="2015-03" db="EMBL/GenBank/DDBJ databases">
        <authorList>
            <person name="Murphy D."/>
        </authorList>
    </citation>
    <scope>NUCLEOTIDE SEQUENCE [LARGE SCALE GENOMIC DNA]</scope>
    <source>
        <strain evidence="3">K00500041</strain>
    </source>
</reference>
<evidence type="ECO:0000313" key="3">
    <source>
        <dbReference type="EMBL" id="COW98779.1"/>
    </source>
</evidence>
<sequence>MCRRHTLFSACEKYTNGMRIGNVMLKWTSSDVGISQNGASTSTAGTATRIIIRMAAPLPARSLRTQSRIESGSRAP</sequence>
<evidence type="ECO:0000313" key="6">
    <source>
        <dbReference type="Proteomes" id="UP000046680"/>
    </source>
</evidence>
<proteinExistence type="predicted"/>
<evidence type="ECO:0000313" key="5">
    <source>
        <dbReference type="Proteomes" id="UP000039217"/>
    </source>
</evidence>
<evidence type="ECO:0000313" key="2">
    <source>
        <dbReference type="EMBL" id="CNX16291.1"/>
    </source>
</evidence>
<evidence type="ECO:0000313" key="1">
    <source>
        <dbReference type="EMBL" id="CFS16997.1"/>
    </source>
</evidence>
<reference evidence="4 5" key="2">
    <citation type="submission" date="2015-03" db="EMBL/GenBank/DDBJ databases">
        <authorList>
            <consortium name="Pathogen Informatics"/>
        </authorList>
    </citation>
    <scope>NUCLEOTIDE SEQUENCE [LARGE SCALE GENOMIC DNA]</scope>
    <source>
        <strain evidence="1 6">C09601061</strain>
        <strain evidence="2 5">D00501624</strain>
        <strain evidence="4">K00500041</strain>
    </source>
</reference>
<organism evidence="3 4">
    <name type="scientific">Mycobacterium tuberculosis</name>
    <dbReference type="NCBI Taxonomy" id="1773"/>
    <lineage>
        <taxon>Bacteria</taxon>
        <taxon>Bacillati</taxon>
        <taxon>Actinomycetota</taxon>
        <taxon>Actinomycetes</taxon>
        <taxon>Mycobacteriales</taxon>
        <taxon>Mycobacteriaceae</taxon>
        <taxon>Mycobacterium</taxon>
        <taxon>Mycobacterium tuberculosis complex</taxon>
    </lineage>
</organism>
<dbReference type="Proteomes" id="UP000038802">
    <property type="component" value="Unassembled WGS sequence"/>
</dbReference>
<accession>A0A0U0SRC3</accession>
<dbReference type="Proteomes" id="UP000039217">
    <property type="component" value="Unassembled WGS sequence"/>
</dbReference>
<name>A0A0U0SRC3_MYCTX</name>
<gene>
    <name evidence="1" type="ORF">ERS007657_04367</name>
    <name evidence="2" type="ORF">ERS007661_04501</name>
    <name evidence="3" type="ORF">ERS007703_04578</name>
</gene>
<dbReference type="EMBL" id="CGCX01002872">
    <property type="protein sequence ID" value="CFS16997.1"/>
    <property type="molecule type" value="Genomic_DNA"/>
</dbReference>
<protein>
    <submittedName>
        <fullName evidence="3">Uncharacterized protein</fullName>
    </submittedName>
</protein>
<dbReference type="EMBL" id="CQQC01002762">
    <property type="protein sequence ID" value="CNX16291.1"/>
    <property type="molecule type" value="Genomic_DNA"/>
</dbReference>